<organism evidence="2 3">
    <name type="scientific">Corynebacterium oculi</name>
    <dbReference type="NCBI Taxonomy" id="1544416"/>
    <lineage>
        <taxon>Bacteria</taxon>
        <taxon>Bacillati</taxon>
        <taxon>Actinomycetota</taxon>
        <taxon>Actinomycetes</taxon>
        <taxon>Mycobacteriales</taxon>
        <taxon>Corynebacteriaceae</taxon>
        <taxon>Corynebacterium</taxon>
    </lineage>
</organism>
<comment type="caution">
    <text evidence="2">The sequence shown here is derived from an EMBL/GenBank/DDBJ whole genome shotgun (WGS) entry which is preliminary data.</text>
</comment>
<keyword evidence="3" id="KW-1185">Reference proteome</keyword>
<dbReference type="PANTHER" id="PTHR43845:SF1">
    <property type="entry name" value="BLR5969 PROTEIN"/>
    <property type="match status" value="1"/>
</dbReference>
<evidence type="ECO:0000313" key="2">
    <source>
        <dbReference type="EMBL" id="KQB83625.1"/>
    </source>
</evidence>
<dbReference type="SUPFAM" id="SSF56801">
    <property type="entry name" value="Acetyl-CoA synthetase-like"/>
    <property type="match status" value="1"/>
</dbReference>
<name>A0A0Q0Z2Z3_9CORY</name>
<dbReference type="OrthoDB" id="580775at2"/>
<evidence type="ECO:0000313" key="3">
    <source>
        <dbReference type="Proteomes" id="UP000050517"/>
    </source>
</evidence>
<dbReference type="GO" id="GO:0047475">
    <property type="term" value="F:phenylacetate-CoA ligase activity"/>
    <property type="evidence" value="ECO:0007669"/>
    <property type="project" value="UniProtKB-EC"/>
</dbReference>
<feature type="domain" description="AMP-dependent synthetase/ligase" evidence="1">
    <location>
        <begin position="57"/>
        <end position="267"/>
    </location>
</feature>
<dbReference type="PANTHER" id="PTHR43845">
    <property type="entry name" value="BLR5969 PROTEIN"/>
    <property type="match status" value="1"/>
</dbReference>
<dbReference type="STRING" id="1544416.Cocul_01695"/>
<dbReference type="PATRIC" id="fig|1544416.3.peg.1697"/>
<dbReference type="AlphaFoldDB" id="A0A0Q0Z2Z3"/>
<protein>
    <submittedName>
        <fullName evidence="2">Phenylacetate-coenzyme A ligase</fullName>
        <ecNumber evidence="2">6.2.1.30</ecNumber>
    </submittedName>
</protein>
<reference evidence="2 3" key="1">
    <citation type="submission" date="2015-10" db="EMBL/GenBank/DDBJ databases">
        <title>Corynebacteirum lowii and Corynebacterium oculi species nova, derived from human clinical disease and and emended description of Corynebacterium mastiditis.</title>
        <authorList>
            <person name="Bernard K."/>
            <person name="Pacheco A.L."/>
            <person name="Mcdougall C."/>
            <person name="Burtx T."/>
            <person name="Weibe D."/>
            <person name="Tyler S."/>
            <person name="Olson A.B."/>
            <person name="Cnockaert M."/>
            <person name="Eguchi H."/>
            <person name="Kuwahara T."/>
            <person name="Nakayama-Imaohji H."/>
            <person name="Boudewijins M."/>
            <person name="Van Hoecke F."/>
            <person name="Bernier A.-M."/>
            <person name="Vandamme P."/>
        </authorList>
    </citation>
    <scope>NUCLEOTIDE SEQUENCE [LARGE SCALE GENOMIC DNA]</scope>
    <source>
        <strain evidence="2 3">NML 130210</strain>
    </source>
</reference>
<dbReference type="InterPro" id="IPR020845">
    <property type="entry name" value="AMP-binding_CS"/>
</dbReference>
<dbReference type="Pfam" id="PF00501">
    <property type="entry name" value="AMP-binding"/>
    <property type="match status" value="1"/>
</dbReference>
<evidence type="ECO:0000259" key="1">
    <source>
        <dbReference type="Pfam" id="PF00501"/>
    </source>
</evidence>
<gene>
    <name evidence="2" type="ORF">Cocul_01695</name>
</gene>
<sequence>MPTYPFAEHLAFVRARSPFYCQLYRDLPDNPSLGELPIVDVASFWRANHPENNAVLTAPPSDALVLRSGGTTGNPKFSWWSTQEWREFCAAFGQGLADTGIRPGARVANLFYAGDLYASFTFILDSLAQCPIATTRFPFGGALSPEYLAHALAEFKITTIAALPSTVITVAEHLEARGRALPEVELILVGGELLFGDRLPLLRTAFPHARVHSVGYASVDAGLLGRPVAGDDRRVHGGWRPYTLTEIVDEDSGAPITEPGRPGALVVTDLRRRLMPIVRYPVGDRAQWVNHADATFRLMGRTSDALRIAYVTMYTEDVHAVVEHVDSARDITALQLVAVRKNGLDGLVLRAATAHPDPLRHAALGKSMIDAVLRARPAYAQAVDHHQVLPLAVEWVHYRDLATHPRSGKLLRVVEQRPLA</sequence>
<dbReference type="EMBL" id="LKST01000003">
    <property type="protein sequence ID" value="KQB83625.1"/>
    <property type="molecule type" value="Genomic_DNA"/>
</dbReference>
<keyword evidence="2" id="KW-0436">Ligase</keyword>
<dbReference type="EC" id="6.2.1.30" evidence="2"/>
<dbReference type="RefSeq" id="WP_055122799.1">
    <property type="nucleotide sequence ID" value="NZ_LKST01000003.1"/>
</dbReference>
<dbReference type="Proteomes" id="UP000050517">
    <property type="component" value="Unassembled WGS sequence"/>
</dbReference>
<proteinExistence type="predicted"/>
<dbReference type="InterPro" id="IPR000873">
    <property type="entry name" value="AMP-dep_synth/lig_dom"/>
</dbReference>
<accession>A0A0Q0Z2Z3</accession>
<dbReference type="PROSITE" id="PS00455">
    <property type="entry name" value="AMP_BINDING"/>
    <property type="match status" value="1"/>
</dbReference>
<dbReference type="Gene3D" id="3.40.50.12780">
    <property type="entry name" value="N-terminal domain of ligase-like"/>
    <property type="match status" value="1"/>
</dbReference>
<dbReference type="InterPro" id="IPR042099">
    <property type="entry name" value="ANL_N_sf"/>
</dbReference>